<dbReference type="RefSeq" id="WP_306858172.1">
    <property type="nucleotide sequence ID" value="NZ_JAUSRB010000001.1"/>
</dbReference>
<sequence>MADLDGLRMHYLIAGEGPLLVLLHGWPQTSHCWRHLIPELAGEFTVVAPDLRGYGLTDKPRSGFDKRTMAADIRALVHSLGHTSVTLIGHDRGARVAHRYALDHPGEVDRLAVLDIIPTREMWRRFDTRTGLALGAWHWAFHLQPDLPERLAGADVAGYLGHFFEKWTVRRAALEVEEYVRAFSRPGALRAGFDDYRASFPDDAAHDDADWDAGKRLEMPVLALWGSSGLPAGVPVLDVWRDYARDVRGAEIPDCGHFLAEEQPDVVLEHLRDFLKAG</sequence>
<evidence type="ECO:0000259" key="1">
    <source>
        <dbReference type="Pfam" id="PF00561"/>
    </source>
</evidence>
<dbReference type="Pfam" id="PF00561">
    <property type="entry name" value="Abhydrolase_1"/>
    <property type="match status" value="1"/>
</dbReference>
<feature type="domain" description="AB hydrolase-1" evidence="1">
    <location>
        <begin position="18"/>
        <end position="263"/>
    </location>
</feature>
<dbReference type="SUPFAM" id="SSF53474">
    <property type="entry name" value="alpha/beta-Hydrolases"/>
    <property type="match status" value="1"/>
</dbReference>
<keyword evidence="3" id="KW-1185">Reference proteome</keyword>
<comment type="caution">
    <text evidence="2">The sequence shown here is derived from an EMBL/GenBank/DDBJ whole genome shotgun (WGS) entry which is preliminary data.</text>
</comment>
<dbReference type="Gene3D" id="3.40.50.1820">
    <property type="entry name" value="alpha/beta hydrolase"/>
    <property type="match status" value="1"/>
</dbReference>
<dbReference type="PANTHER" id="PTHR43329">
    <property type="entry name" value="EPOXIDE HYDROLASE"/>
    <property type="match status" value="1"/>
</dbReference>
<proteinExistence type="predicted"/>
<dbReference type="InterPro" id="IPR029058">
    <property type="entry name" value="AB_hydrolase_fold"/>
</dbReference>
<name>A0ABT9QYX5_9ACTN</name>
<organism evidence="2 3">
    <name type="scientific">Streptosporangium brasiliense</name>
    <dbReference type="NCBI Taxonomy" id="47480"/>
    <lineage>
        <taxon>Bacteria</taxon>
        <taxon>Bacillati</taxon>
        <taxon>Actinomycetota</taxon>
        <taxon>Actinomycetes</taxon>
        <taxon>Streptosporangiales</taxon>
        <taxon>Streptosporangiaceae</taxon>
        <taxon>Streptosporangium</taxon>
    </lineage>
</organism>
<dbReference type="EMBL" id="JAUSRB010000001">
    <property type="protein sequence ID" value="MDP9862169.1"/>
    <property type="molecule type" value="Genomic_DNA"/>
</dbReference>
<evidence type="ECO:0000313" key="3">
    <source>
        <dbReference type="Proteomes" id="UP001230426"/>
    </source>
</evidence>
<dbReference type="InterPro" id="IPR000073">
    <property type="entry name" value="AB_hydrolase_1"/>
</dbReference>
<protein>
    <submittedName>
        <fullName evidence="2">Pimeloyl-ACP methyl ester carboxylesterase</fullName>
    </submittedName>
</protein>
<reference evidence="2 3" key="1">
    <citation type="submission" date="2023-07" db="EMBL/GenBank/DDBJ databases">
        <title>Sequencing the genomes of 1000 actinobacteria strains.</title>
        <authorList>
            <person name="Klenk H.-P."/>
        </authorList>
    </citation>
    <scope>NUCLEOTIDE SEQUENCE [LARGE SCALE GENOMIC DNA]</scope>
    <source>
        <strain evidence="2 3">DSM 44109</strain>
    </source>
</reference>
<gene>
    <name evidence="2" type="ORF">J2S55_001428</name>
</gene>
<dbReference type="PRINTS" id="PR00111">
    <property type="entry name" value="ABHYDROLASE"/>
</dbReference>
<dbReference type="Proteomes" id="UP001230426">
    <property type="component" value="Unassembled WGS sequence"/>
</dbReference>
<accession>A0ABT9QYX5</accession>
<evidence type="ECO:0000313" key="2">
    <source>
        <dbReference type="EMBL" id="MDP9862169.1"/>
    </source>
</evidence>